<keyword evidence="5" id="KW-0411">Iron-sulfur</keyword>
<proteinExistence type="predicted"/>
<keyword evidence="2" id="KW-0479">Metal-binding</keyword>
<dbReference type="EMBL" id="QROC01000030">
    <property type="protein sequence ID" value="RHK91926.1"/>
    <property type="molecule type" value="Genomic_DNA"/>
</dbReference>
<evidence type="ECO:0000313" key="15">
    <source>
        <dbReference type="Proteomes" id="UP000284495"/>
    </source>
</evidence>
<evidence type="ECO:0000313" key="12">
    <source>
        <dbReference type="EMBL" id="RHL41387.1"/>
    </source>
</evidence>
<dbReference type="Proteomes" id="UP000284417">
    <property type="component" value="Unassembled WGS sequence"/>
</dbReference>
<keyword evidence="4" id="KW-0408">Iron</keyword>
<evidence type="ECO:0000256" key="5">
    <source>
        <dbReference type="ARBA" id="ARBA00023014"/>
    </source>
</evidence>
<dbReference type="Proteomes" id="UP000284495">
    <property type="component" value="Unassembled WGS sequence"/>
</dbReference>
<comment type="caution">
    <text evidence="12">The sequence shown here is derived from an EMBL/GenBank/DDBJ whole genome shotgun (WGS) entry which is preliminary data.</text>
</comment>
<dbReference type="GO" id="GO:0046872">
    <property type="term" value="F:metal ion binding"/>
    <property type="evidence" value="ECO:0007669"/>
    <property type="project" value="UniProtKB-KW"/>
</dbReference>
<dbReference type="Proteomes" id="UP000471447">
    <property type="component" value="Unassembled WGS sequence"/>
</dbReference>
<dbReference type="GO" id="GO:0051539">
    <property type="term" value="F:4 iron, 4 sulfur cluster binding"/>
    <property type="evidence" value="ECO:0007669"/>
    <property type="project" value="UniProtKB-KW"/>
</dbReference>
<dbReference type="InterPro" id="IPR036188">
    <property type="entry name" value="FAD/NAD-bd_sf"/>
</dbReference>
<organism evidence="12 15">
    <name type="scientific">Bacteroides xylanisolvens</name>
    <dbReference type="NCBI Taxonomy" id="371601"/>
    <lineage>
        <taxon>Bacteria</taxon>
        <taxon>Pseudomonadati</taxon>
        <taxon>Bacteroidota</taxon>
        <taxon>Bacteroidia</taxon>
        <taxon>Bacteroidales</taxon>
        <taxon>Bacteroidaceae</taxon>
        <taxon>Bacteroides</taxon>
    </lineage>
</organism>
<evidence type="ECO:0000256" key="4">
    <source>
        <dbReference type="ARBA" id="ARBA00023004"/>
    </source>
</evidence>
<dbReference type="Proteomes" id="UP000261210">
    <property type="component" value="Unassembled WGS sequence"/>
</dbReference>
<reference evidence="16 17" key="2">
    <citation type="journal article" date="2019" name="Nat. Med.">
        <title>A library of human gut bacterial isolates paired with longitudinal multiomics data enables mechanistic microbiome research.</title>
        <authorList>
            <person name="Poyet M."/>
            <person name="Groussin M."/>
            <person name="Gibbons S.M."/>
            <person name="Avila-Pacheco J."/>
            <person name="Jiang X."/>
            <person name="Kearney S.M."/>
            <person name="Perrotta A.R."/>
            <person name="Berdy B."/>
            <person name="Zhao S."/>
            <person name="Lieberman T.D."/>
            <person name="Swanson P.K."/>
            <person name="Smith M."/>
            <person name="Roesemann S."/>
            <person name="Alexander J.E."/>
            <person name="Rich S.A."/>
            <person name="Livny J."/>
            <person name="Vlamakis H."/>
            <person name="Clish C."/>
            <person name="Bullock K."/>
            <person name="Deik A."/>
            <person name="Scott J."/>
            <person name="Pierce K.A."/>
            <person name="Xavier R.J."/>
            <person name="Alm E.J."/>
        </authorList>
    </citation>
    <scope>NUCLEOTIDE SEQUENCE [LARGE SCALE GENOMIC DNA]</scope>
    <source>
        <strain evidence="8 18">BIOML-A62</strain>
        <strain evidence="9 16">BIOML-A7</strain>
        <strain evidence="7 17">BIOML-A73</strain>
    </source>
</reference>
<dbReference type="SUPFAM" id="SSF51905">
    <property type="entry name" value="FAD/NAD(P)-binding domain"/>
    <property type="match status" value="1"/>
</dbReference>
<keyword evidence="6" id="KW-0732">Signal</keyword>
<keyword evidence="3" id="KW-0560">Oxidoreductase</keyword>
<evidence type="ECO:0000256" key="1">
    <source>
        <dbReference type="ARBA" id="ARBA00022485"/>
    </source>
</evidence>
<name>A0A174HV93_9BACE</name>
<dbReference type="PANTHER" id="PTHR43498:SF1">
    <property type="entry name" value="COB--COM HETERODISULFIDE REDUCTASE IRON-SULFUR SUBUNIT A"/>
    <property type="match status" value="1"/>
</dbReference>
<gene>
    <name evidence="12" type="ORF">DW027_02590</name>
    <name evidence="11" type="ORF">DW042_19045</name>
    <name evidence="10" type="ORF">DXD03_18690</name>
    <name evidence="8" type="ORF">GA424_20780</name>
    <name evidence="7" type="ORF">GA560_07320</name>
    <name evidence="9" type="ORF">GAZ26_07185</name>
</gene>
<evidence type="ECO:0000313" key="17">
    <source>
        <dbReference type="Proteomes" id="UP000474077"/>
    </source>
</evidence>
<feature type="signal peptide" evidence="6">
    <location>
        <begin position="1"/>
        <end position="21"/>
    </location>
</feature>
<dbReference type="EMBL" id="WDCG01000005">
    <property type="protein sequence ID" value="KAB6425712.1"/>
    <property type="molecule type" value="Genomic_DNA"/>
</dbReference>
<feature type="chain" id="PRO_5036008210" evidence="6">
    <location>
        <begin position="22"/>
        <end position="548"/>
    </location>
</feature>
<protein>
    <submittedName>
        <fullName evidence="12">FAD-dependent oxidoreductase</fullName>
    </submittedName>
</protein>
<evidence type="ECO:0000313" key="10">
    <source>
        <dbReference type="EMBL" id="RGK59033.1"/>
    </source>
</evidence>
<dbReference type="AlphaFoldDB" id="A0A174HV93"/>
<dbReference type="PANTHER" id="PTHR43498">
    <property type="entry name" value="FERREDOXIN:COB-COM HETERODISULFIDE REDUCTASE SUBUNIT A"/>
    <property type="match status" value="1"/>
</dbReference>
<keyword evidence="1" id="KW-0004">4Fe-4S</keyword>
<evidence type="ECO:0000313" key="9">
    <source>
        <dbReference type="EMBL" id="KAB6425712.1"/>
    </source>
</evidence>
<evidence type="ECO:0000313" key="7">
    <source>
        <dbReference type="EMBL" id="KAB6084523.1"/>
    </source>
</evidence>
<evidence type="ECO:0000313" key="18">
    <source>
        <dbReference type="Proteomes" id="UP000487596"/>
    </source>
</evidence>
<dbReference type="EMBL" id="WDER01000014">
    <property type="protein sequence ID" value="KAB6084523.1"/>
    <property type="molecule type" value="Genomic_DNA"/>
</dbReference>
<reference evidence="13 14" key="1">
    <citation type="submission" date="2018-08" db="EMBL/GenBank/DDBJ databases">
        <title>A genome reference for cultivated species of the human gut microbiota.</title>
        <authorList>
            <person name="Zou Y."/>
            <person name="Xue W."/>
            <person name="Luo G."/>
        </authorList>
    </citation>
    <scope>NUCLEOTIDE SEQUENCE [LARGE SCALE GENOMIC DNA]</scope>
    <source>
        <strain evidence="12 15">AF38-2</strain>
        <strain evidence="11 14">AF39-6AC</strain>
        <strain evidence="10 13">TF10-34</strain>
    </source>
</reference>
<evidence type="ECO:0000313" key="13">
    <source>
        <dbReference type="Proteomes" id="UP000261210"/>
    </source>
</evidence>
<dbReference type="InterPro" id="IPR039650">
    <property type="entry name" value="HdrA-like"/>
</dbReference>
<accession>A0A174HV93</accession>
<dbReference type="EMBL" id="QROO01000002">
    <property type="protein sequence ID" value="RHL41387.1"/>
    <property type="molecule type" value="Genomic_DNA"/>
</dbReference>
<evidence type="ECO:0000313" key="8">
    <source>
        <dbReference type="EMBL" id="KAB6133310.1"/>
    </source>
</evidence>
<evidence type="ECO:0000313" key="14">
    <source>
        <dbReference type="Proteomes" id="UP000284417"/>
    </source>
</evidence>
<dbReference type="EMBL" id="QSQU01000032">
    <property type="protein sequence ID" value="RGK59033.1"/>
    <property type="molecule type" value="Genomic_DNA"/>
</dbReference>
<dbReference type="GO" id="GO:0016491">
    <property type="term" value="F:oxidoreductase activity"/>
    <property type="evidence" value="ECO:0007669"/>
    <property type="project" value="UniProtKB-KW"/>
</dbReference>
<dbReference type="EMBL" id="WDEH01000045">
    <property type="protein sequence ID" value="KAB6133310.1"/>
    <property type="molecule type" value="Genomic_DNA"/>
</dbReference>
<dbReference type="Gene3D" id="3.50.50.60">
    <property type="entry name" value="FAD/NAD(P)-binding domain"/>
    <property type="match status" value="1"/>
</dbReference>
<dbReference type="RefSeq" id="WP_004315972.1">
    <property type="nucleotide sequence ID" value="NZ_AP031409.1"/>
</dbReference>
<evidence type="ECO:0000256" key="3">
    <source>
        <dbReference type="ARBA" id="ARBA00023002"/>
    </source>
</evidence>
<sequence length="548" mass="62804">MRKKITILTLLFCSFVTGLFANTPQYDICIYGESASGVIAAIQGARMGKKVVLISKNDHVGGLVTSGLTATDMNRNDLIGGITKEFYNKIYNYYLQPEVWHNQDRESFMVSTLKRTYRGKNDERQIQWVYESSVAERIMRDMLKTAGVEILFNHRLDLNKNVRKEENIIRSIQLENGKVIEAKMFIDASYEGDLLARAGVSYTVGRESNLQYGETYNGIRLNYKQGKDLTKISPYIKEGNVKSGALPYVTDREWGKQGDADKRVQAYCYRMTLTNDPDNRISIQKPKNYNPLWYEIYARMLKLEPETKLQQIITLTPMPNKKTDTNHLDFFGASYNYAEADYKTRQEIEQLHKDYALGMLWFLGHDKRVPEHIRKEMLDWGLPKDEFTDTQNFPYQIYVREARRMIGAFVMTEKNVRKTDRTPVEHSVGLGSYALDCHYVSRVIDQEGKLRNEGTIFAPTIPYSISYYSLTPKEEECANLLATVCLSSSHVAYSTIRMEPVYMILGQSAATAAALAIDSNLPVQKISYDVLKYKLLQDGQLLSVPTKK</sequence>
<dbReference type="Pfam" id="PF12831">
    <property type="entry name" value="FAD_oxidored"/>
    <property type="match status" value="1"/>
</dbReference>
<evidence type="ECO:0000313" key="11">
    <source>
        <dbReference type="EMBL" id="RHK91926.1"/>
    </source>
</evidence>
<evidence type="ECO:0000313" key="16">
    <source>
        <dbReference type="Proteomes" id="UP000471447"/>
    </source>
</evidence>
<dbReference type="Proteomes" id="UP000474077">
    <property type="component" value="Unassembled WGS sequence"/>
</dbReference>
<dbReference type="Proteomes" id="UP000487596">
    <property type="component" value="Unassembled WGS sequence"/>
</dbReference>
<evidence type="ECO:0000256" key="6">
    <source>
        <dbReference type="SAM" id="SignalP"/>
    </source>
</evidence>
<evidence type="ECO:0000256" key="2">
    <source>
        <dbReference type="ARBA" id="ARBA00022723"/>
    </source>
</evidence>